<dbReference type="InterPro" id="IPR027417">
    <property type="entry name" value="P-loop_NTPase"/>
</dbReference>
<dbReference type="EMBL" id="LFNT01000001">
    <property type="protein sequence ID" value="KMS77344.1"/>
    <property type="molecule type" value="Genomic_DNA"/>
</dbReference>
<dbReference type="OrthoDB" id="218695at2"/>
<accession>A0A0J7ZN10</accession>
<reference evidence="2 3" key="1">
    <citation type="submission" date="2015-06" db="EMBL/GenBank/DDBJ databases">
        <authorList>
            <person name="Ju K.-S."/>
            <person name="Doroghazi J.R."/>
            <person name="Metcalf W.W."/>
        </authorList>
    </citation>
    <scope>NUCLEOTIDE SEQUENCE [LARGE SCALE GENOMIC DNA]</scope>
    <source>
        <strain evidence="2 3">NRRL 3414</strain>
    </source>
</reference>
<evidence type="ECO:0000313" key="2">
    <source>
        <dbReference type="EMBL" id="KMS77344.1"/>
    </source>
</evidence>
<dbReference type="RefSeq" id="WP_048579138.1">
    <property type="nucleotide sequence ID" value="NZ_LFNT01000001.1"/>
</dbReference>
<dbReference type="SUPFAM" id="SSF52540">
    <property type="entry name" value="P-loop containing nucleoside triphosphate hydrolases"/>
    <property type="match status" value="1"/>
</dbReference>
<name>A0A0J7ZN10_STRVR</name>
<feature type="region of interest" description="Disordered" evidence="1">
    <location>
        <begin position="1"/>
        <end position="20"/>
    </location>
</feature>
<dbReference type="Gene3D" id="3.40.50.300">
    <property type="entry name" value="P-loop containing nucleotide triphosphate hydrolases"/>
    <property type="match status" value="1"/>
</dbReference>
<organism evidence="2 3">
    <name type="scientific">Streptomyces viridochromogenes</name>
    <dbReference type="NCBI Taxonomy" id="1938"/>
    <lineage>
        <taxon>Bacteria</taxon>
        <taxon>Bacillati</taxon>
        <taxon>Actinomycetota</taxon>
        <taxon>Actinomycetes</taxon>
        <taxon>Kitasatosporales</taxon>
        <taxon>Streptomycetaceae</taxon>
        <taxon>Streptomyces</taxon>
    </lineage>
</organism>
<comment type="caution">
    <text evidence="2">The sequence shown here is derived from an EMBL/GenBank/DDBJ whole genome shotgun (WGS) entry which is preliminary data.</text>
</comment>
<dbReference type="PATRIC" id="fig|1938.3.peg.3356"/>
<sequence length="674" mass="73715">MLALGVSLEGPNHEGPPPLDALDPLLKAPQHAAYVSEVVREFGYRQHHPADSEIDLGEEIRSALKSPAEVLIVHLVAHGRLADTGERGLHVVGVDGSNLDDPVSSWISLIESHPDKPRPLTLFILDLCHSGVAATLPWHQEMPAGRRRAWVIAATGSQDRAFDYRLSRATRTVLGNYRDGTSTVDRSYPYIPLPTVGREIAREVASLSAQEGFEQLVDGSRVAFIERVEDLEELPFFPNPLYNGRSSSVLSEVDPGIASLVDEAFDARHFMLRGAGSEPLDRGLGQGYFHGREREVGLLTDWLNGEGSGFRVVTGKPGVGKSGLLGVLVCAAHPQLRESARNLWFRLPVKPACNDRLAVVHARRRDLDQIADSVARQMGARDKDRPADGWEAEQLLRLAGPGGYTLVIDGLDEAERPDDITQALLLPLARAALAGHIGIRLLVGTRSEPPFTALLQLAQEADGLINLDHTQPDEIYQAVRRYVGDLLADDTPYAARDTVNAANALAEGIAERLTGRGDPTLCEVSPDEPKPLGWGEFLVAGLYLHHVLTLPIERDPGRARDLGLQVPRDLPDLLELDLARRADQPDVRAVLAAVAHARGSGMPERIIANAAAVFTHGTDALPSWRVQEVLEHVRFYLRQDIDTDGTTLYRLFHEGLAEHLRADPFGPQEQGQRP</sequence>
<protein>
    <submittedName>
        <fullName evidence="2">Uncharacterized protein</fullName>
    </submittedName>
</protein>
<proteinExistence type="predicted"/>
<dbReference type="AlphaFoldDB" id="A0A0J7ZN10"/>
<evidence type="ECO:0000313" key="3">
    <source>
        <dbReference type="Proteomes" id="UP000037432"/>
    </source>
</evidence>
<gene>
    <name evidence="2" type="ORF">ACM01_01605</name>
</gene>
<evidence type="ECO:0000256" key="1">
    <source>
        <dbReference type="SAM" id="MobiDB-lite"/>
    </source>
</evidence>
<dbReference type="Proteomes" id="UP000037432">
    <property type="component" value="Unassembled WGS sequence"/>
</dbReference>